<proteinExistence type="predicted"/>
<feature type="DNA-binding region" description="H-T-H motif" evidence="4">
    <location>
        <begin position="28"/>
        <end position="47"/>
    </location>
</feature>
<evidence type="ECO:0000313" key="7">
    <source>
        <dbReference type="Proteomes" id="UP000831467"/>
    </source>
</evidence>
<keyword evidence="2 4" id="KW-0238">DNA-binding</keyword>
<organism evidence="6 7">
    <name type="scientific">Microbacterium sufflavum</name>
    <dbReference type="NCBI Taxonomy" id="2851649"/>
    <lineage>
        <taxon>Bacteria</taxon>
        <taxon>Bacillati</taxon>
        <taxon>Actinomycetota</taxon>
        <taxon>Actinomycetes</taxon>
        <taxon>Micrococcales</taxon>
        <taxon>Microbacteriaceae</taxon>
        <taxon>Microbacterium</taxon>
    </lineage>
</organism>
<keyword evidence="7" id="KW-1185">Reference proteome</keyword>
<dbReference type="PANTHER" id="PTHR30055">
    <property type="entry name" value="HTH-TYPE TRANSCRIPTIONAL REGULATOR RUTR"/>
    <property type="match status" value="1"/>
</dbReference>
<dbReference type="InterPro" id="IPR009057">
    <property type="entry name" value="Homeodomain-like_sf"/>
</dbReference>
<dbReference type="Proteomes" id="UP000831467">
    <property type="component" value="Chromosome"/>
</dbReference>
<sequence>MSPDLNAAPEIIEAAVRVFDEFGYEGTSFRRIAEVAGTSKSLVTYFFPTKQALVGTIVDLAFPGGVFMGTKRTDDDPLDAIVAVAEQVTDSLLHDPLARVSLMLMDRRTDGSPPASPKFSGWLARLTDYLEEAQRKELIAPDADPPREAKYLLSGIIGLAELARDSGAYLRLVEDAVLLTRDRLAHIVVGPRARELRA</sequence>
<dbReference type="SUPFAM" id="SSF46689">
    <property type="entry name" value="Homeodomain-like"/>
    <property type="match status" value="1"/>
</dbReference>
<evidence type="ECO:0000256" key="1">
    <source>
        <dbReference type="ARBA" id="ARBA00023015"/>
    </source>
</evidence>
<gene>
    <name evidence="6" type="ORF">KV394_08175</name>
</gene>
<keyword evidence="1" id="KW-0805">Transcription regulation</keyword>
<evidence type="ECO:0000256" key="4">
    <source>
        <dbReference type="PROSITE-ProRule" id="PRU00335"/>
    </source>
</evidence>
<feature type="domain" description="HTH tetR-type" evidence="5">
    <location>
        <begin position="5"/>
        <end position="65"/>
    </location>
</feature>
<dbReference type="InterPro" id="IPR036271">
    <property type="entry name" value="Tet_transcr_reg_TetR-rel_C_sf"/>
</dbReference>
<dbReference type="InterPro" id="IPR050109">
    <property type="entry name" value="HTH-type_TetR-like_transc_reg"/>
</dbReference>
<dbReference type="Pfam" id="PF00440">
    <property type="entry name" value="TetR_N"/>
    <property type="match status" value="1"/>
</dbReference>
<dbReference type="EMBL" id="CP078076">
    <property type="protein sequence ID" value="UPL12849.1"/>
    <property type="molecule type" value="Genomic_DNA"/>
</dbReference>
<dbReference type="Gene3D" id="1.10.357.10">
    <property type="entry name" value="Tetracycline Repressor, domain 2"/>
    <property type="match status" value="1"/>
</dbReference>
<dbReference type="PROSITE" id="PS50977">
    <property type="entry name" value="HTH_TETR_2"/>
    <property type="match status" value="1"/>
</dbReference>
<dbReference type="PRINTS" id="PR00455">
    <property type="entry name" value="HTHTETR"/>
</dbReference>
<evidence type="ECO:0000256" key="3">
    <source>
        <dbReference type="ARBA" id="ARBA00023163"/>
    </source>
</evidence>
<dbReference type="PANTHER" id="PTHR30055:SF234">
    <property type="entry name" value="HTH-TYPE TRANSCRIPTIONAL REGULATOR BETI"/>
    <property type="match status" value="1"/>
</dbReference>
<evidence type="ECO:0000313" key="6">
    <source>
        <dbReference type="EMBL" id="UPL12849.1"/>
    </source>
</evidence>
<protein>
    <submittedName>
        <fullName evidence="6">TetR/AcrR family transcriptional regulator</fullName>
    </submittedName>
</protein>
<evidence type="ECO:0000259" key="5">
    <source>
        <dbReference type="PROSITE" id="PS50977"/>
    </source>
</evidence>
<keyword evidence="3" id="KW-0804">Transcription</keyword>
<name>A0ABY4IJR0_9MICO</name>
<dbReference type="SUPFAM" id="SSF48498">
    <property type="entry name" value="Tetracyclin repressor-like, C-terminal domain"/>
    <property type="match status" value="1"/>
</dbReference>
<evidence type="ECO:0000256" key="2">
    <source>
        <dbReference type="ARBA" id="ARBA00023125"/>
    </source>
</evidence>
<reference evidence="6 7" key="1">
    <citation type="submission" date="2021-06" db="EMBL/GenBank/DDBJ databases">
        <title>Genome-based taxonomic framework of Microbacterium strains isolated from marine environment, the description of four new species and reclassification of four preexisting species.</title>
        <authorList>
            <person name="Lee S.D."/>
            <person name="Kim S.-M."/>
            <person name="Byeon Y.-S."/>
            <person name="Yang H.L."/>
            <person name="Kim I.S."/>
        </authorList>
    </citation>
    <scope>NUCLEOTIDE SEQUENCE [LARGE SCALE GENOMIC DNA]</scope>
    <source>
        <strain evidence="6 7">SSW1-51</strain>
    </source>
</reference>
<accession>A0ABY4IJR0</accession>
<dbReference type="InterPro" id="IPR001647">
    <property type="entry name" value="HTH_TetR"/>
</dbReference>